<dbReference type="Pfam" id="PF07719">
    <property type="entry name" value="TPR_2"/>
    <property type="match status" value="1"/>
</dbReference>
<dbReference type="EMBL" id="JBICBT010000480">
    <property type="protein sequence ID" value="KAL3112127.1"/>
    <property type="molecule type" value="Genomic_DNA"/>
</dbReference>
<keyword evidence="6" id="KW-1185">Reference proteome</keyword>
<accession>A0ABD2LA99</accession>
<evidence type="ECO:0000256" key="4">
    <source>
        <dbReference type="SAM" id="MobiDB-lite"/>
    </source>
</evidence>
<sequence length="532" mass="60931">MELSKNDQTMRSNVVQNEGPAMESVAYESDNEILRQYEADELSMALAAELSMEDQKKHHRQEDEHKIHYPWFPALGMLKARIMQTNRTCNKQQPGQPECSANKQAKQMVVELLQYLVGIRLHNGTLQTLPHWTTPLMDDDMRSSMPTAQHKGPPEQTDRNAVTKHVKQALQCQDQLWKLRKGNLLNKINNGCSATMKAPQKMKHMHFKTVASTSRSVSNWLAKEKEAIESANQQQDESSEIESDEQSHAHANTTPNRAAQRARSMQRQTQNAAARQPSRAQRQSAEERHASSSREYNINAELEKIDQMFEQGIALEVIERTLNVPTVEFKCRFARLYLMKAFALPKEEWKKHGVIDKGIGFANEALAIDPNHNDALKYLCMLMGLKIGQIPKTIINAKKIVNLTVELDKLLQKADQHDPEILHAQGRFMYTLKRSSMPTIFLNAEMKKLHHAPSFEAAMEKLIAADEMLRGNSIENNFFLAKCYQHLHEKEKAIEYFGKLLALDPNNLYEAERQKLTVEILTKEFKMNPLKL</sequence>
<feature type="compositionally biased region" description="Polar residues" evidence="4">
    <location>
        <begin position="1"/>
        <end position="16"/>
    </location>
</feature>
<dbReference type="Proteomes" id="UP001620626">
    <property type="component" value="Unassembled WGS sequence"/>
</dbReference>
<keyword evidence="1" id="KW-0677">Repeat</keyword>
<gene>
    <name evidence="5" type="ORF">niasHT_012096</name>
</gene>
<evidence type="ECO:0000256" key="2">
    <source>
        <dbReference type="ARBA" id="ARBA00022803"/>
    </source>
</evidence>
<evidence type="ECO:0000313" key="5">
    <source>
        <dbReference type="EMBL" id="KAL3112127.1"/>
    </source>
</evidence>
<feature type="compositionally biased region" description="Low complexity" evidence="4">
    <location>
        <begin position="257"/>
        <end position="283"/>
    </location>
</feature>
<evidence type="ECO:0000313" key="6">
    <source>
        <dbReference type="Proteomes" id="UP001620626"/>
    </source>
</evidence>
<name>A0ABD2LA99_9BILA</name>
<feature type="region of interest" description="Disordered" evidence="4">
    <location>
        <begin position="1"/>
        <end position="20"/>
    </location>
</feature>
<dbReference type="InterPro" id="IPR019734">
    <property type="entry name" value="TPR_rpt"/>
</dbReference>
<feature type="region of interest" description="Disordered" evidence="4">
    <location>
        <begin position="227"/>
        <end position="295"/>
    </location>
</feature>
<proteinExistence type="predicted"/>
<protein>
    <submittedName>
        <fullName evidence="5">Uncharacterized protein</fullName>
    </submittedName>
</protein>
<reference evidence="5 6" key="1">
    <citation type="submission" date="2024-10" db="EMBL/GenBank/DDBJ databases">
        <authorList>
            <person name="Kim D."/>
        </authorList>
    </citation>
    <scope>NUCLEOTIDE SEQUENCE [LARGE SCALE GENOMIC DNA]</scope>
    <source>
        <strain evidence="5">BH-2024</strain>
    </source>
</reference>
<dbReference type="AlphaFoldDB" id="A0ABD2LA99"/>
<organism evidence="5 6">
    <name type="scientific">Heterodera trifolii</name>
    <dbReference type="NCBI Taxonomy" id="157864"/>
    <lineage>
        <taxon>Eukaryota</taxon>
        <taxon>Metazoa</taxon>
        <taxon>Ecdysozoa</taxon>
        <taxon>Nematoda</taxon>
        <taxon>Chromadorea</taxon>
        <taxon>Rhabditida</taxon>
        <taxon>Tylenchina</taxon>
        <taxon>Tylenchomorpha</taxon>
        <taxon>Tylenchoidea</taxon>
        <taxon>Heteroderidae</taxon>
        <taxon>Heteroderinae</taxon>
        <taxon>Heterodera</taxon>
    </lineage>
</organism>
<keyword evidence="2 3" id="KW-0802">TPR repeat</keyword>
<dbReference type="PROSITE" id="PS50005">
    <property type="entry name" value="TPR"/>
    <property type="match status" value="1"/>
</dbReference>
<dbReference type="InterPro" id="IPR013105">
    <property type="entry name" value="TPR_2"/>
</dbReference>
<evidence type="ECO:0000256" key="1">
    <source>
        <dbReference type="ARBA" id="ARBA00022737"/>
    </source>
</evidence>
<dbReference type="SUPFAM" id="SSF48452">
    <property type="entry name" value="TPR-like"/>
    <property type="match status" value="1"/>
</dbReference>
<evidence type="ECO:0000256" key="3">
    <source>
        <dbReference type="PROSITE-ProRule" id="PRU00339"/>
    </source>
</evidence>
<feature type="repeat" description="TPR" evidence="3">
    <location>
        <begin position="474"/>
        <end position="507"/>
    </location>
</feature>
<dbReference type="InterPro" id="IPR011990">
    <property type="entry name" value="TPR-like_helical_dom_sf"/>
</dbReference>
<dbReference type="Gene3D" id="1.25.40.10">
    <property type="entry name" value="Tetratricopeptide repeat domain"/>
    <property type="match status" value="1"/>
</dbReference>
<comment type="caution">
    <text evidence="5">The sequence shown here is derived from an EMBL/GenBank/DDBJ whole genome shotgun (WGS) entry which is preliminary data.</text>
</comment>